<reference evidence="11" key="1">
    <citation type="submission" date="2020-03" db="EMBL/GenBank/DDBJ databases">
        <title>Ferranicluibacter endophyticum gen. nov., sp. nov., a new genus isolated from Rubus ulmifolius Schott. stem.</title>
        <authorList>
            <person name="Roca-Couso R."/>
            <person name="Flores-Felix J.D."/>
            <person name="Igual J.M."/>
            <person name="Rivas R."/>
        </authorList>
    </citation>
    <scope>NUCLEOTIDE SEQUENCE</scope>
    <source>
        <strain evidence="11">CRRU44</strain>
    </source>
</reference>
<dbReference type="InterPro" id="IPR013611">
    <property type="entry name" value="Transp-assoc_OB_typ2"/>
</dbReference>
<evidence type="ECO:0000259" key="10">
    <source>
        <dbReference type="PROSITE" id="PS50893"/>
    </source>
</evidence>
<dbReference type="SUPFAM" id="SSF50331">
    <property type="entry name" value="MOP-like"/>
    <property type="match status" value="1"/>
</dbReference>
<keyword evidence="7" id="KW-0408">Iron</keyword>
<dbReference type="SUPFAM" id="SSF52540">
    <property type="entry name" value="P-loop containing nucleoside triphosphate hydrolases"/>
    <property type="match status" value="1"/>
</dbReference>
<dbReference type="InterPro" id="IPR003593">
    <property type="entry name" value="AAA+_ATPase"/>
</dbReference>
<dbReference type="AlphaFoldDB" id="A0AA43ZIF7"/>
<feature type="domain" description="ABC transporter" evidence="10">
    <location>
        <begin position="6"/>
        <end position="237"/>
    </location>
</feature>
<dbReference type="PROSITE" id="PS00211">
    <property type="entry name" value="ABC_TRANSPORTER_1"/>
    <property type="match status" value="1"/>
</dbReference>
<dbReference type="GO" id="GO:0016887">
    <property type="term" value="F:ATP hydrolysis activity"/>
    <property type="evidence" value="ECO:0007669"/>
    <property type="project" value="InterPro"/>
</dbReference>
<evidence type="ECO:0000256" key="6">
    <source>
        <dbReference type="ARBA" id="ARBA00022840"/>
    </source>
</evidence>
<name>A0AA43ZIF7_9HYPH</name>
<evidence type="ECO:0000256" key="8">
    <source>
        <dbReference type="ARBA" id="ARBA00023065"/>
    </source>
</evidence>
<dbReference type="GO" id="GO:0015697">
    <property type="term" value="P:quaternary ammonium group transport"/>
    <property type="evidence" value="ECO:0007669"/>
    <property type="project" value="UniProtKB-ARBA"/>
</dbReference>
<evidence type="ECO:0000256" key="3">
    <source>
        <dbReference type="ARBA" id="ARBA00022475"/>
    </source>
</evidence>
<dbReference type="SMART" id="SM00382">
    <property type="entry name" value="AAA"/>
    <property type="match status" value="1"/>
</dbReference>
<dbReference type="Pfam" id="PF00005">
    <property type="entry name" value="ABC_tran"/>
    <property type="match status" value="1"/>
</dbReference>
<sequence length="343" mass="37024">MTEPAVRLKKAIRRFGSTTALDNLSLDIHQGEILSLVGPSGCGKSTLLRVIAGVETLDSGHVFLSGRPVDGDGFIEPEARNVGFMFQDYALFPHLSVRDNVLFGLKKRRRTEAAARAEDLLGRLGIAHLAARFPHALSGGEQQRVALARALAPEPGIILMDEPFSNLDQGLRQRVRDETLSVLRASGTTVIMVTHDPQEALSAGDRVVLMRGGAIVQVGTAYDLYDRPFDAYAAAFFCALNAVPGLLRDGRVETPLGTFAAPPALAPEDATTLYIRPDAINISTSPGAIRARIRRRVFLGATEHVMLHVEGLDQPLTCATSARLPEDADVVFISVSPEKVLIF</sequence>
<dbReference type="InterPro" id="IPR008995">
    <property type="entry name" value="Mo/tungstate-bd_C_term_dom"/>
</dbReference>
<dbReference type="CDD" id="cd03259">
    <property type="entry name" value="ABC_Carb_Solutes_like"/>
    <property type="match status" value="1"/>
</dbReference>
<evidence type="ECO:0000256" key="4">
    <source>
        <dbReference type="ARBA" id="ARBA00022496"/>
    </source>
</evidence>
<dbReference type="Pfam" id="PF08402">
    <property type="entry name" value="TOBE_2"/>
    <property type="match status" value="1"/>
</dbReference>
<comment type="caution">
    <text evidence="11">The sequence shown here is derived from an EMBL/GenBank/DDBJ whole genome shotgun (WGS) entry which is preliminary data.</text>
</comment>
<evidence type="ECO:0000256" key="1">
    <source>
        <dbReference type="ARBA" id="ARBA00005417"/>
    </source>
</evidence>
<dbReference type="InterPro" id="IPR015853">
    <property type="entry name" value="ABC_transpr_FbpC"/>
</dbReference>
<keyword evidence="4" id="KW-0410">Iron transport</keyword>
<keyword evidence="9" id="KW-0472">Membrane</keyword>
<evidence type="ECO:0000256" key="7">
    <source>
        <dbReference type="ARBA" id="ARBA00023004"/>
    </source>
</evidence>
<gene>
    <name evidence="11" type="ORF">G8E10_14700</name>
</gene>
<dbReference type="RefSeq" id="WP_167129885.1">
    <property type="nucleotide sequence ID" value="NZ_JAANCM010000007.1"/>
</dbReference>
<accession>A0AA43ZIF7</accession>
<dbReference type="Gene3D" id="3.40.50.300">
    <property type="entry name" value="P-loop containing nucleotide triphosphate hydrolases"/>
    <property type="match status" value="1"/>
</dbReference>
<keyword evidence="12" id="KW-1185">Reference proteome</keyword>
<evidence type="ECO:0000256" key="5">
    <source>
        <dbReference type="ARBA" id="ARBA00022741"/>
    </source>
</evidence>
<dbReference type="InterPro" id="IPR050093">
    <property type="entry name" value="ABC_SmlMolc_Importer"/>
</dbReference>
<dbReference type="PANTHER" id="PTHR42781:SF4">
    <property type="entry name" value="SPERMIDINE_PUTRESCINE IMPORT ATP-BINDING PROTEIN POTA"/>
    <property type="match status" value="1"/>
</dbReference>
<evidence type="ECO:0000313" key="11">
    <source>
        <dbReference type="EMBL" id="NHT76981.1"/>
    </source>
</evidence>
<keyword evidence="5" id="KW-0547">Nucleotide-binding</keyword>
<proteinExistence type="inferred from homology"/>
<keyword evidence="2" id="KW-0813">Transport</keyword>
<dbReference type="InterPro" id="IPR003439">
    <property type="entry name" value="ABC_transporter-like_ATP-bd"/>
</dbReference>
<dbReference type="GO" id="GO:0015408">
    <property type="term" value="F:ABC-type ferric iron transporter activity"/>
    <property type="evidence" value="ECO:0007669"/>
    <property type="project" value="InterPro"/>
</dbReference>
<comment type="similarity">
    <text evidence="1">Belongs to the ABC transporter superfamily.</text>
</comment>
<dbReference type="EMBL" id="JAANCM010000007">
    <property type="protein sequence ID" value="NHT76981.1"/>
    <property type="molecule type" value="Genomic_DNA"/>
</dbReference>
<dbReference type="FunFam" id="3.40.50.300:FF:000425">
    <property type="entry name" value="Probable ABC transporter, ATP-binding subunit"/>
    <property type="match status" value="1"/>
</dbReference>
<dbReference type="InterPro" id="IPR017871">
    <property type="entry name" value="ABC_transporter-like_CS"/>
</dbReference>
<protein>
    <submittedName>
        <fullName evidence="11">ABC transporter ATP-binding protein</fullName>
    </submittedName>
</protein>
<dbReference type="Proteomes" id="UP001155840">
    <property type="component" value="Unassembled WGS sequence"/>
</dbReference>
<dbReference type="GO" id="GO:0005524">
    <property type="term" value="F:ATP binding"/>
    <property type="evidence" value="ECO:0007669"/>
    <property type="project" value="UniProtKB-KW"/>
</dbReference>
<keyword evidence="8" id="KW-0406">Ion transport</keyword>
<organism evidence="11 12">
    <name type="scientific">Ferranicluibacter rubi</name>
    <dbReference type="NCBI Taxonomy" id="2715133"/>
    <lineage>
        <taxon>Bacteria</taxon>
        <taxon>Pseudomonadati</taxon>
        <taxon>Pseudomonadota</taxon>
        <taxon>Alphaproteobacteria</taxon>
        <taxon>Hyphomicrobiales</taxon>
        <taxon>Rhizobiaceae</taxon>
        <taxon>Ferranicluibacter</taxon>
    </lineage>
</organism>
<keyword evidence="3" id="KW-1003">Cell membrane</keyword>
<evidence type="ECO:0000256" key="2">
    <source>
        <dbReference type="ARBA" id="ARBA00022448"/>
    </source>
</evidence>
<evidence type="ECO:0000256" key="9">
    <source>
        <dbReference type="ARBA" id="ARBA00023136"/>
    </source>
</evidence>
<dbReference type="InterPro" id="IPR027417">
    <property type="entry name" value="P-loop_NTPase"/>
</dbReference>
<keyword evidence="6 11" id="KW-0067">ATP-binding</keyword>
<dbReference type="PROSITE" id="PS50893">
    <property type="entry name" value="ABC_TRANSPORTER_2"/>
    <property type="match status" value="1"/>
</dbReference>
<dbReference type="GO" id="GO:0043190">
    <property type="term" value="C:ATP-binding cassette (ABC) transporter complex"/>
    <property type="evidence" value="ECO:0007669"/>
    <property type="project" value="InterPro"/>
</dbReference>
<dbReference type="PANTHER" id="PTHR42781">
    <property type="entry name" value="SPERMIDINE/PUTRESCINE IMPORT ATP-BINDING PROTEIN POTA"/>
    <property type="match status" value="1"/>
</dbReference>
<evidence type="ECO:0000313" key="12">
    <source>
        <dbReference type="Proteomes" id="UP001155840"/>
    </source>
</evidence>